<comment type="caution">
    <text evidence="2">The sequence shown here is derived from an EMBL/GenBank/DDBJ whole genome shotgun (WGS) entry which is preliminary data.</text>
</comment>
<organism evidence="2 3">
    <name type="scientific">Rhizophlyctis rosea</name>
    <dbReference type="NCBI Taxonomy" id="64517"/>
    <lineage>
        <taxon>Eukaryota</taxon>
        <taxon>Fungi</taxon>
        <taxon>Fungi incertae sedis</taxon>
        <taxon>Chytridiomycota</taxon>
        <taxon>Chytridiomycota incertae sedis</taxon>
        <taxon>Chytridiomycetes</taxon>
        <taxon>Rhizophlyctidales</taxon>
        <taxon>Rhizophlyctidaceae</taxon>
        <taxon>Rhizophlyctis</taxon>
    </lineage>
</organism>
<keyword evidence="3" id="KW-1185">Reference proteome</keyword>
<gene>
    <name evidence="2" type="ORF">HK097_002124</name>
</gene>
<reference evidence="2" key="1">
    <citation type="submission" date="2020-05" db="EMBL/GenBank/DDBJ databases">
        <title>Phylogenomic resolution of chytrid fungi.</title>
        <authorList>
            <person name="Stajich J.E."/>
            <person name="Amses K."/>
            <person name="Simmons R."/>
            <person name="Seto K."/>
            <person name="Myers J."/>
            <person name="Bonds A."/>
            <person name="Quandt C.A."/>
            <person name="Barry K."/>
            <person name="Liu P."/>
            <person name="Grigoriev I."/>
            <person name="Longcore J.E."/>
            <person name="James T.Y."/>
        </authorList>
    </citation>
    <scope>NUCLEOTIDE SEQUENCE</scope>
    <source>
        <strain evidence="2">JEL0318</strain>
    </source>
</reference>
<proteinExistence type="predicted"/>
<dbReference type="PANTHER" id="PTHR31649:SF1">
    <property type="entry name" value="FARNESOIC ACID O-METHYL TRANSFERASE DOMAIN-CONTAINING PROTEIN"/>
    <property type="match status" value="1"/>
</dbReference>
<dbReference type="SMART" id="SM00696">
    <property type="entry name" value="DM9"/>
    <property type="match status" value="2"/>
</dbReference>
<dbReference type="EMBL" id="JADGJD010001447">
    <property type="protein sequence ID" value="KAJ3042055.1"/>
    <property type="molecule type" value="Genomic_DNA"/>
</dbReference>
<dbReference type="AlphaFoldDB" id="A0AAD5SBH5"/>
<accession>A0AAD5SBH5</accession>
<protein>
    <submittedName>
        <fullName evidence="2">Uncharacterized protein</fullName>
    </submittedName>
</protein>
<dbReference type="Pfam" id="PF11901">
    <property type="entry name" value="DM9"/>
    <property type="match status" value="1"/>
</dbReference>
<name>A0AAD5SBH5_9FUNG</name>
<dbReference type="InterPro" id="IPR006616">
    <property type="entry name" value="DM9_repeat"/>
</dbReference>
<evidence type="ECO:0000313" key="3">
    <source>
        <dbReference type="Proteomes" id="UP001212841"/>
    </source>
</evidence>
<dbReference type="PANTHER" id="PTHR31649">
    <property type="entry name" value="AGAP009604-PA"/>
    <property type="match status" value="1"/>
</dbReference>
<evidence type="ECO:0000313" key="2">
    <source>
        <dbReference type="EMBL" id="KAJ3042055.1"/>
    </source>
</evidence>
<dbReference type="Proteomes" id="UP001212841">
    <property type="component" value="Unassembled WGS sequence"/>
</dbReference>
<feature type="region of interest" description="Disordered" evidence="1">
    <location>
        <begin position="1"/>
        <end position="23"/>
    </location>
</feature>
<sequence length="277" mass="29997">MSYDPVTGGYPAHNQEQEEQARSIEADRGLGVSVKVFPCQSLPALHLPLVKTSKAHFSSPLLPQRNELIAGGLVGTAAAVGLGFLGYSQYQNKKEDESQTAWNEKNWLQEASTRQQSFLKAVQSNTKLPPTSWILTEGSQIPQGAIRGGNDPDGSPLYIARAFVDNGVHIGKASHKLKGAHIPYGGKEVVKDKYEVLCGFESAVRWIDDQGALNLQPGTTPVEGGREEDGTPLYIAQAFYKNGVTPGKAGTHLKDGAFIAFDGDEKDVKNYRYLVLA</sequence>
<evidence type="ECO:0000256" key="1">
    <source>
        <dbReference type="SAM" id="MobiDB-lite"/>
    </source>
</evidence>